<dbReference type="Gene3D" id="3.30.559.10">
    <property type="entry name" value="Chloramphenicol acetyltransferase-like domain"/>
    <property type="match status" value="1"/>
</dbReference>
<dbReference type="InterPro" id="IPR045851">
    <property type="entry name" value="AMP-bd_C_sf"/>
</dbReference>
<accession>A0AB37ZTC0</accession>
<dbReference type="Proteomes" id="UP000183853">
    <property type="component" value="Unassembled WGS sequence"/>
</dbReference>
<dbReference type="Gene3D" id="3.30.300.30">
    <property type="match status" value="1"/>
</dbReference>
<dbReference type="InterPro" id="IPR010071">
    <property type="entry name" value="AA_adenyl_dom"/>
</dbReference>
<comment type="caution">
    <text evidence="6">The sequence shown here is derived from an EMBL/GenBank/DDBJ whole genome shotgun (WGS) entry which is preliminary data.</text>
</comment>
<dbReference type="InterPro" id="IPR029058">
    <property type="entry name" value="AB_hydrolase_fold"/>
</dbReference>
<dbReference type="Pfam" id="PF00550">
    <property type="entry name" value="PP-binding"/>
    <property type="match status" value="1"/>
</dbReference>
<dbReference type="InterPro" id="IPR020845">
    <property type="entry name" value="AMP-binding_CS"/>
</dbReference>
<dbReference type="CDD" id="cd17646">
    <property type="entry name" value="A_NRPS_AB3403-like"/>
    <property type="match status" value="1"/>
</dbReference>
<dbReference type="InterPro" id="IPR020806">
    <property type="entry name" value="PKS_PP-bd"/>
</dbReference>
<keyword evidence="3" id="KW-0596">Phosphopantetheine</keyword>
<dbReference type="NCBIfam" id="TIGR01733">
    <property type="entry name" value="AA-adenyl-dom"/>
    <property type="match status" value="1"/>
</dbReference>
<dbReference type="FunFam" id="2.30.38.10:FF:000001">
    <property type="entry name" value="Non-ribosomal peptide synthetase PvdI"/>
    <property type="match status" value="1"/>
</dbReference>
<evidence type="ECO:0000313" key="6">
    <source>
        <dbReference type="EMBL" id="SDN92913.1"/>
    </source>
</evidence>
<dbReference type="GO" id="GO:0043041">
    <property type="term" value="P:amino acid activation for nonribosomal peptide biosynthetic process"/>
    <property type="evidence" value="ECO:0007669"/>
    <property type="project" value="TreeGrafter"/>
</dbReference>
<dbReference type="FunFam" id="3.40.50.12780:FF:000012">
    <property type="entry name" value="Non-ribosomal peptide synthetase"/>
    <property type="match status" value="1"/>
</dbReference>
<dbReference type="PROSITE" id="PS00455">
    <property type="entry name" value="AMP_BINDING"/>
    <property type="match status" value="1"/>
</dbReference>
<dbReference type="EMBL" id="FNHM01000011">
    <property type="protein sequence ID" value="SDN92913.1"/>
    <property type="molecule type" value="Genomic_DNA"/>
</dbReference>
<name>A0AB37ZTC0_PSESX</name>
<protein>
    <submittedName>
        <fullName evidence="6">Amino acid adenylation domain-containing protein</fullName>
    </submittedName>
</protein>
<dbReference type="Pfam" id="PF00668">
    <property type="entry name" value="Condensation"/>
    <property type="match status" value="1"/>
</dbReference>
<comment type="cofactor">
    <cofactor evidence="1">
        <name>pantetheine 4'-phosphate</name>
        <dbReference type="ChEBI" id="CHEBI:47942"/>
    </cofactor>
</comment>
<dbReference type="Gene3D" id="1.10.1200.10">
    <property type="entry name" value="ACP-like"/>
    <property type="match status" value="1"/>
</dbReference>
<dbReference type="PROSITE" id="PS50075">
    <property type="entry name" value="CARRIER"/>
    <property type="match status" value="1"/>
</dbReference>
<dbReference type="FunFam" id="3.40.50.980:FF:000001">
    <property type="entry name" value="Non-ribosomal peptide synthetase"/>
    <property type="match status" value="1"/>
</dbReference>
<proteinExistence type="inferred from homology"/>
<dbReference type="PANTHER" id="PTHR45527:SF1">
    <property type="entry name" value="FATTY ACID SYNTHASE"/>
    <property type="match status" value="1"/>
</dbReference>
<feature type="non-terminal residue" evidence="6">
    <location>
        <position position="1"/>
    </location>
</feature>
<dbReference type="SUPFAM" id="SSF52777">
    <property type="entry name" value="CoA-dependent acyltransferases"/>
    <property type="match status" value="2"/>
</dbReference>
<dbReference type="GO" id="GO:0005829">
    <property type="term" value="C:cytosol"/>
    <property type="evidence" value="ECO:0007669"/>
    <property type="project" value="TreeGrafter"/>
</dbReference>
<evidence type="ECO:0000313" key="7">
    <source>
        <dbReference type="Proteomes" id="UP000183853"/>
    </source>
</evidence>
<feature type="domain" description="Carrier" evidence="5">
    <location>
        <begin position="1012"/>
        <end position="1087"/>
    </location>
</feature>
<reference evidence="6 7" key="1">
    <citation type="submission" date="2016-10" db="EMBL/GenBank/DDBJ databases">
        <authorList>
            <person name="Varghese N."/>
            <person name="Submissions S."/>
        </authorList>
    </citation>
    <scope>NUCLEOTIDE SEQUENCE [LARGE SCALE GENOMIC DNA]</scope>
    <source>
        <strain evidence="6 7">BS2122</strain>
    </source>
</reference>
<evidence type="ECO:0000259" key="5">
    <source>
        <dbReference type="PROSITE" id="PS50075"/>
    </source>
</evidence>
<dbReference type="Gene3D" id="3.40.50.1820">
    <property type="entry name" value="alpha/beta hydrolase"/>
    <property type="match status" value="1"/>
</dbReference>
<dbReference type="SMART" id="SM00823">
    <property type="entry name" value="PKS_PP"/>
    <property type="match status" value="1"/>
</dbReference>
<dbReference type="RefSeq" id="WP_139188234.1">
    <property type="nucleotide sequence ID" value="NZ_FNHM01000011.1"/>
</dbReference>
<dbReference type="Pfam" id="PF00975">
    <property type="entry name" value="Thioesterase"/>
    <property type="match status" value="1"/>
</dbReference>
<dbReference type="FunFam" id="3.30.300.30:FF:000010">
    <property type="entry name" value="Enterobactin synthetase component F"/>
    <property type="match status" value="1"/>
</dbReference>
<dbReference type="SUPFAM" id="SSF47336">
    <property type="entry name" value="ACP-like"/>
    <property type="match status" value="1"/>
</dbReference>
<evidence type="ECO:0000256" key="2">
    <source>
        <dbReference type="ARBA" id="ARBA00006432"/>
    </source>
</evidence>
<dbReference type="SUPFAM" id="SSF56801">
    <property type="entry name" value="Acetyl-CoA synthetase-like"/>
    <property type="match status" value="1"/>
</dbReference>
<dbReference type="InterPro" id="IPR001242">
    <property type="entry name" value="Condensation_dom"/>
</dbReference>
<gene>
    <name evidence="6" type="ORF">SAMN05444505_111233</name>
</gene>
<dbReference type="InterPro" id="IPR001031">
    <property type="entry name" value="Thioesterase"/>
</dbReference>
<comment type="similarity">
    <text evidence="2">Belongs to the ATP-dependent AMP-binding enzyme family.</text>
</comment>
<dbReference type="CDD" id="cd19531">
    <property type="entry name" value="LCL_NRPS-like"/>
    <property type="match status" value="1"/>
</dbReference>
<dbReference type="PANTHER" id="PTHR45527">
    <property type="entry name" value="NONRIBOSOMAL PEPTIDE SYNTHETASE"/>
    <property type="match status" value="1"/>
</dbReference>
<dbReference type="PROSITE" id="PS00012">
    <property type="entry name" value="PHOSPHOPANTETHEINE"/>
    <property type="match status" value="1"/>
</dbReference>
<dbReference type="InterPro" id="IPR009081">
    <property type="entry name" value="PP-bd_ACP"/>
</dbReference>
<dbReference type="Pfam" id="PF00501">
    <property type="entry name" value="AMP-binding"/>
    <property type="match status" value="1"/>
</dbReference>
<dbReference type="GO" id="GO:0031177">
    <property type="term" value="F:phosphopantetheine binding"/>
    <property type="evidence" value="ECO:0007669"/>
    <property type="project" value="InterPro"/>
</dbReference>
<dbReference type="GO" id="GO:0003824">
    <property type="term" value="F:catalytic activity"/>
    <property type="evidence" value="ECO:0007669"/>
    <property type="project" value="InterPro"/>
</dbReference>
<dbReference type="SUPFAM" id="SSF53474">
    <property type="entry name" value="alpha/beta-Hydrolases"/>
    <property type="match status" value="1"/>
</dbReference>
<evidence type="ECO:0000256" key="4">
    <source>
        <dbReference type="ARBA" id="ARBA00022553"/>
    </source>
</evidence>
<dbReference type="FunFam" id="3.30.559.10:FF:000012">
    <property type="entry name" value="Non-ribosomal peptide synthetase"/>
    <property type="match status" value="1"/>
</dbReference>
<dbReference type="Gene3D" id="3.30.559.30">
    <property type="entry name" value="Nonribosomal peptide synthetase, condensation domain"/>
    <property type="match status" value="1"/>
</dbReference>
<dbReference type="Pfam" id="PF13193">
    <property type="entry name" value="AMP-binding_C"/>
    <property type="match status" value="1"/>
</dbReference>
<evidence type="ECO:0000256" key="3">
    <source>
        <dbReference type="ARBA" id="ARBA00022450"/>
    </source>
</evidence>
<dbReference type="FunFam" id="1.10.1200.10:FF:000005">
    <property type="entry name" value="Nonribosomal peptide synthetase 1"/>
    <property type="match status" value="1"/>
</dbReference>
<organism evidence="6 7">
    <name type="scientific">Pseudomonas syringae</name>
    <dbReference type="NCBI Taxonomy" id="317"/>
    <lineage>
        <taxon>Bacteria</taxon>
        <taxon>Pseudomonadati</taxon>
        <taxon>Pseudomonadota</taxon>
        <taxon>Gammaproteobacteria</taxon>
        <taxon>Pseudomonadales</taxon>
        <taxon>Pseudomonadaceae</taxon>
        <taxon>Pseudomonas</taxon>
    </lineage>
</organism>
<dbReference type="InterPro" id="IPR006162">
    <property type="entry name" value="Ppantetheine_attach_site"/>
</dbReference>
<dbReference type="InterPro" id="IPR025110">
    <property type="entry name" value="AMP-bd_C"/>
</dbReference>
<dbReference type="InterPro" id="IPR023213">
    <property type="entry name" value="CAT-like_dom_sf"/>
</dbReference>
<dbReference type="GO" id="GO:0044550">
    <property type="term" value="P:secondary metabolite biosynthetic process"/>
    <property type="evidence" value="ECO:0007669"/>
    <property type="project" value="UniProtKB-ARBA"/>
</dbReference>
<sequence>ALRDVFAEPTLQGLARQVANARLSAQTPLTLVDRNLPLPLSWAQQRLWFLDQLDRAAGAAYHIPAGLRLRGRLNRDALQATLDRIVARHETLRTHFALHEGQAIQVIAPATQGFALVTHDLRPLDCAAQHETQHEAVEQLAREEALAPFDLSRGPLIRGRLVQLSETEHILLVTQHHIVSDGWSTGVLLHEIGMLYRAFSQGLADPLPALDFQYVDYAAWQRQWLQGETLHTQVDFWRQHLSGAPALLELPTDHRRPPLRSYAGGRVSLALSPALTAGLRQLGQRHGATLFMTLLAGWSSLLSRVSGQDDVVIGTPVANRPRSELESLIGFFVNTLALRIRPEGGLSVAALLEQVKTVMLAAHAHQDLPFEQVVEALQPPRSLGHSPIFQVMLALNNTPGGGEFSLPELSLEPLQAPHTTAQFDLSLALVEADGGLIGSLEYASDLFERATIERMAGHLQVLLEGMVADDQQAVAELPLLSCEQRRQVLESFNDTAAAYPAGKLLHQLFEEQVAQQPDALAVVDETGSLTYGELNARANRLAHYLIGLGIQPDDRVAICAQRSLEMVVGLLGILKAGSAYVPLDPGYPSERLRYMLEDSAPVAVLVQAETRTLLGELAVPTLDLQAGDWEVEAEHNPVVPAITPQHLAYVIYTSGSTGKPKGVANQHDGVVNRLWWAKSEYRIGAEDRVLQKTPFGFDVSVWEIFLPLLAGAQLVMARPGGHQDPHYLMEVIERRSISMLHFVPSMLQAFVNQTPAGRCSTLKRVLCSGEALPHALLLQGQAHFPKSELHNLYGPTEAAIDVTAWHYVAEQDIGIVPIGRPIANTQIYLLDAHGQPVPIGVSGEIHIGGIGVARGYLNRPELTAERFLEDPFSTEPAARMYRSGDLGRWLADGNIEYLGRNDDQVKLRGYRIELGEIESQLAGCPGVREAVVLAREHRPGDKRLVAYLTAQEGVVLSATQLREQLSQGLAEYMIPSAFVTLTRFPLTPNGKLDRRALPAPEDDAYASRGYEAPVGEIEHALAEIWQALLGLERVGRHDHFFELGGHSLLAVQLVSCLRQRFQVEVALGDLFMHPTICELAASCHSGLSKALHPNLTTIRKEGAQHPLFLIHEGSGDIGYAQQLAKQIPSDIPVYGFSASGLQSGEEHLTTIEAMASRYIEGIRHIQPQGPYRVAGWSAGGTIAYEIAHQLIGAGATVEFLGLIDTTSDYRHLFDAQEGGYAHLDERPDFDEIEALLRLLPPDVRQGPVRHLAAARDFEALLAYTQVQGLLPEGIESDLAKRYLALIRSIGLALYRYMPPALPVRVTLFSAMGENRSDISIGWEALMPKEQLQVISIMGTHHSIVKEPDIRELGRAILEAVTNKGRASQTRLPLETV</sequence>
<dbReference type="InterPro" id="IPR000873">
    <property type="entry name" value="AMP-dep_synth/lig_dom"/>
</dbReference>
<evidence type="ECO:0000256" key="1">
    <source>
        <dbReference type="ARBA" id="ARBA00001957"/>
    </source>
</evidence>
<dbReference type="Gene3D" id="2.30.38.10">
    <property type="entry name" value="Luciferase, Domain 3"/>
    <property type="match status" value="1"/>
</dbReference>
<keyword evidence="4" id="KW-0597">Phosphoprotein</keyword>
<dbReference type="InterPro" id="IPR036736">
    <property type="entry name" value="ACP-like_sf"/>
</dbReference>
<dbReference type="Gene3D" id="3.40.50.980">
    <property type="match status" value="2"/>
</dbReference>